<comment type="caution">
    <text evidence="2">The sequence shown here is derived from an EMBL/GenBank/DDBJ whole genome shotgun (WGS) entry which is preliminary data.</text>
</comment>
<dbReference type="AlphaFoldDB" id="A0A090S3U6"/>
<dbReference type="InterPro" id="IPR004046">
    <property type="entry name" value="GST_C"/>
</dbReference>
<accession>A0A090S3U6</accession>
<keyword evidence="2" id="KW-0808">Transferase</keyword>
<proteinExistence type="predicted"/>
<evidence type="ECO:0000259" key="1">
    <source>
        <dbReference type="Pfam" id="PF00043"/>
    </source>
</evidence>
<dbReference type="EMBL" id="BBMR01000012">
    <property type="protein sequence ID" value="GAL22231.1"/>
    <property type="molecule type" value="Genomic_DNA"/>
</dbReference>
<dbReference type="Gene3D" id="1.20.1050.10">
    <property type="match status" value="1"/>
</dbReference>
<dbReference type="GO" id="GO:0016740">
    <property type="term" value="F:transferase activity"/>
    <property type="evidence" value="ECO:0007669"/>
    <property type="project" value="UniProtKB-KW"/>
</dbReference>
<dbReference type="Pfam" id="PF00043">
    <property type="entry name" value="GST_C"/>
    <property type="match status" value="1"/>
</dbReference>
<reference evidence="2 3" key="1">
    <citation type="submission" date="2014-09" db="EMBL/GenBank/DDBJ databases">
        <title>Vibrio maritimus JCM 19235. (C45) whole genome shotgun sequence.</title>
        <authorList>
            <person name="Sawabe T."/>
            <person name="Meirelles P."/>
            <person name="Nakanishi M."/>
            <person name="Sayaka M."/>
            <person name="Hattori M."/>
            <person name="Ohkuma M."/>
        </authorList>
    </citation>
    <scope>NUCLEOTIDE SEQUENCE [LARGE SCALE GENOMIC DNA]</scope>
    <source>
        <strain evidence="3">JCM19235</strain>
    </source>
</reference>
<dbReference type="InterPro" id="IPR036282">
    <property type="entry name" value="Glutathione-S-Trfase_C_sf"/>
</dbReference>
<dbReference type="STRING" id="990268.JCM19235_2926"/>
<name>A0A090S3U6_9VIBR</name>
<evidence type="ECO:0000313" key="3">
    <source>
        <dbReference type="Proteomes" id="UP000029228"/>
    </source>
</evidence>
<gene>
    <name evidence="2" type="ORF">JCM19235_2926</name>
</gene>
<feature type="domain" description="Glutathione S-transferase C-terminal" evidence="1">
    <location>
        <begin position="50"/>
        <end position="100"/>
    </location>
</feature>
<organism evidence="2 3">
    <name type="scientific">Vibrio maritimus</name>
    <dbReference type="NCBI Taxonomy" id="990268"/>
    <lineage>
        <taxon>Bacteria</taxon>
        <taxon>Pseudomonadati</taxon>
        <taxon>Pseudomonadota</taxon>
        <taxon>Gammaproteobacteria</taxon>
        <taxon>Vibrionales</taxon>
        <taxon>Vibrionaceae</taxon>
        <taxon>Vibrio</taxon>
    </lineage>
</organism>
<protein>
    <submittedName>
        <fullName evidence="2">Glutathione S-transferase N terminus</fullName>
    </submittedName>
</protein>
<sequence>MVWALRQSDPDNLLYSEDSNALEQMLSTIENFEHDFDPALNAFGCAKRYHEANMLSLRKDCEVQLALLESRLSQHSFLFGEKESLVDIALVPFLRNLPALISSGSGMRPIRSCVHGLTIICRARCFQR</sequence>
<dbReference type="Proteomes" id="UP000029228">
    <property type="component" value="Unassembled WGS sequence"/>
</dbReference>
<dbReference type="SUPFAM" id="SSF47616">
    <property type="entry name" value="GST C-terminal domain-like"/>
    <property type="match status" value="1"/>
</dbReference>
<evidence type="ECO:0000313" key="2">
    <source>
        <dbReference type="EMBL" id="GAL22231.1"/>
    </source>
</evidence>
<reference evidence="2 3" key="2">
    <citation type="submission" date="2014-09" db="EMBL/GenBank/DDBJ databases">
        <authorList>
            <consortium name="NBRP consortium"/>
            <person name="Sawabe T."/>
            <person name="Meirelles P."/>
            <person name="Nakanishi M."/>
            <person name="Sayaka M."/>
            <person name="Hattori M."/>
            <person name="Ohkuma M."/>
        </authorList>
    </citation>
    <scope>NUCLEOTIDE SEQUENCE [LARGE SCALE GENOMIC DNA]</scope>
    <source>
        <strain evidence="3">JCM19235</strain>
    </source>
</reference>
<keyword evidence="3" id="KW-1185">Reference proteome</keyword>